<proteinExistence type="predicted"/>
<dbReference type="Gene3D" id="3.30.160.60">
    <property type="entry name" value="Classic Zinc Finger"/>
    <property type="match status" value="1"/>
</dbReference>
<feature type="region of interest" description="Disordered" evidence="2">
    <location>
        <begin position="183"/>
        <end position="274"/>
    </location>
</feature>
<dbReference type="InterPro" id="IPR013087">
    <property type="entry name" value="Znf_C2H2_type"/>
</dbReference>
<feature type="domain" description="C2H2-type" evidence="3">
    <location>
        <begin position="46"/>
        <end position="76"/>
    </location>
</feature>
<dbReference type="PROSITE" id="PS50157">
    <property type="entry name" value="ZINC_FINGER_C2H2_2"/>
    <property type="match status" value="1"/>
</dbReference>
<dbReference type="AlphaFoldDB" id="A0AAE0WPM2"/>
<keyword evidence="1" id="KW-0479">Metal-binding</keyword>
<gene>
    <name evidence="4" type="ORF">LTR78_004642</name>
</gene>
<evidence type="ECO:0000313" key="5">
    <source>
        <dbReference type="Proteomes" id="UP001274830"/>
    </source>
</evidence>
<keyword evidence="1" id="KW-0863">Zinc-finger</keyword>
<accession>A0AAE0WPM2</accession>
<feature type="compositionally biased region" description="Basic residues" evidence="2">
    <location>
        <begin position="186"/>
        <end position="196"/>
    </location>
</feature>
<dbReference type="GO" id="GO:0008270">
    <property type="term" value="F:zinc ion binding"/>
    <property type="evidence" value="ECO:0007669"/>
    <property type="project" value="UniProtKB-KW"/>
</dbReference>
<dbReference type="SMART" id="SM00355">
    <property type="entry name" value="ZnF_C2H2"/>
    <property type="match status" value="3"/>
</dbReference>
<dbReference type="EMBL" id="JAUTXT010000014">
    <property type="protein sequence ID" value="KAK3675558.1"/>
    <property type="molecule type" value="Genomic_DNA"/>
</dbReference>
<dbReference type="PROSITE" id="PS00028">
    <property type="entry name" value="ZINC_FINGER_C2H2_1"/>
    <property type="match status" value="1"/>
</dbReference>
<evidence type="ECO:0000256" key="1">
    <source>
        <dbReference type="PROSITE-ProRule" id="PRU00042"/>
    </source>
</evidence>
<reference evidence="4" key="1">
    <citation type="submission" date="2023-07" db="EMBL/GenBank/DDBJ databases">
        <title>Black Yeasts Isolated from many extreme environments.</title>
        <authorList>
            <person name="Coleine C."/>
            <person name="Stajich J.E."/>
            <person name="Selbmann L."/>
        </authorList>
    </citation>
    <scope>NUCLEOTIDE SEQUENCE</scope>
    <source>
        <strain evidence="4">CCFEE 5485</strain>
    </source>
</reference>
<evidence type="ECO:0000313" key="4">
    <source>
        <dbReference type="EMBL" id="KAK3675558.1"/>
    </source>
</evidence>
<keyword evidence="5" id="KW-1185">Reference proteome</keyword>
<feature type="compositionally biased region" description="Acidic residues" evidence="2">
    <location>
        <begin position="257"/>
        <end position="274"/>
    </location>
</feature>
<dbReference type="Proteomes" id="UP001274830">
    <property type="component" value="Unassembled WGS sequence"/>
</dbReference>
<feature type="compositionally biased region" description="Polar residues" evidence="2">
    <location>
        <begin position="210"/>
        <end position="228"/>
    </location>
</feature>
<protein>
    <recommendedName>
        <fullName evidence="3">C2H2-type domain-containing protein</fullName>
    </recommendedName>
</protein>
<organism evidence="4 5">
    <name type="scientific">Recurvomyces mirabilis</name>
    <dbReference type="NCBI Taxonomy" id="574656"/>
    <lineage>
        <taxon>Eukaryota</taxon>
        <taxon>Fungi</taxon>
        <taxon>Dikarya</taxon>
        <taxon>Ascomycota</taxon>
        <taxon>Pezizomycotina</taxon>
        <taxon>Dothideomycetes</taxon>
        <taxon>Dothideomycetidae</taxon>
        <taxon>Mycosphaerellales</taxon>
        <taxon>Teratosphaeriaceae</taxon>
        <taxon>Recurvomyces</taxon>
    </lineage>
</organism>
<name>A0AAE0WPM2_9PEZI</name>
<sequence length="274" mass="31599">MPNSVPPAMDQVVEVVETMVTCPKCHKKKRRECDLRKHMKRHERPYGCTFPYCFKRFGSRNDWKRHESSQHFHQEMWRCSIECAAGATCGFVFYYHGLAEDHLRLVHKQKADEVAMERMHIGANAHDKYWCGFCGCLIKQESTSMHHNNLEARYKHIGDHFDKDRHIEDWICVEARRLKGGLAAEHRHKTRTHGRSKYHEDDSDPGDSGIPNQRGQTALAATSSSSWQALDPAIATTRDPAYTCHNGKRRRTSVPDYDLDDADGVSDEEFRDAS</sequence>
<comment type="caution">
    <text evidence="4">The sequence shown here is derived from an EMBL/GenBank/DDBJ whole genome shotgun (WGS) entry which is preliminary data.</text>
</comment>
<evidence type="ECO:0000256" key="2">
    <source>
        <dbReference type="SAM" id="MobiDB-lite"/>
    </source>
</evidence>
<evidence type="ECO:0000259" key="3">
    <source>
        <dbReference type="PROSITE" id="PS50157"/>
    </source>
</evidence>
<keyword evidence="1" id="KW-0862">Zinc</keyword>